<organism evidence="7 8">
    <name type="scientific">Neodiprion lecontei</name>
    <name type="common">Redheaded pine sawfly</name>
    <dbReference type="NCBI Taxonomy" id="441921"/>
    <lineage>
        <taxon>Eukaryota</taxon>
        <taxon>Metazoa</taxon>
        <taxon>Ecdysozoa</taxon>
        <taxon>Arthropoda</taxon>
        <taxon>Hexapoda</taxon>
        <taxon>Insecta</taxon>
        <taxon>Pterygota</taxon>
        <taxon>Neoptera</taxon>
        <taxon>Endopterygota</taxon>
        <taxon>Hymenoptera</taxon>
        <taxon>Tenthredinoidea</taxon>
        <taxon>Diprionidae</taxon>
        <taxon>Diprioninae</taxon>
        <taxon>Neodiprion</taxon>
    </lineage>
</organism>
<gene>
    <name evidence="8 9" type="primary">LOC107223255</name>
</gene>
<reference evidence="8" key="1">
    <citation type="submission" date="2025-04" db="UniProtKB">
        <authorList>
            <consortium name="RefSeq"/>
        </authorList>
    </citation>
    <scope>IDENTIFICATION</scope>
    <source>
        <tissue evidence="9">Thorax and Abdomen</tissue>
        <tissue evidence="8">Whole body</tissue>
    </source>
</reference>
<dbReference type="PANTHER" id="PTHR12684:SF2">
    <property type="entry name" value="TRNA 2'-PHOSPHOTRANSFERASE 1"/>
    <property type="match status" value="1"/>
</dbReference>
<evidence type="ECO:0000256" key="6">
    <source>
        <dbReference type="ARBA" id="ARBA00047949"/>
    </source>
</evidence>
<dbReference type="Pfam" id="PF01885">
    <property type="entry name" value="PTS_2-RNA"/>
    <property type="match status" value="1"/>
</dbReference>
<comment type="catalytic activity">
    <reaction evidence="6">
        <text>2'-phospho-[ligated tRNA] + NAD(+) = mature tRNA + ADP-alpha-D-ribose 1'',2''-cyclic phosphate + nicotinamide</text>
        <dbReference type="Rhea" id="RHEA:23324"/>
        <dbReference type="Rhea" id="RHEA-COMP:11106"/>
        <dbReference type="Rhea" id="RHEA-COMP:11107"/>
        <dbReference type="ChEBI" id="CHEBI:17154"/>
        <dbReference type="ChEBI" id="CHEBI:57540"/>
        <dbReference type="ChEBI" id="CHEBI:76596"/>
        <dbReference type="ChEBI" id="CHEBI:82883"/>
        <dbReference type="ChEBI" id="CHEBI:85027"/>
        <dbReference type="EC" id="2.7.1.160"/>
    </reaction>
</comment>
<keyword evidence="4" id="KW-0808">Transferase</keyword>
<dbReference type="Proteomes" id="UP000829291">
    <property type="component" value="Chromosome 6"/>
</dbReference>
<name>A0A6J0BVI0_NEOLC</name>
<dbReference type="RefSeq" id="XP_046599522.1">
    <property type="nucleotide sequence ID" value="XM_046743566.1"/>
</dbReference>
<dbReference type="InParanoid" id="A0A6J0BVI0"/>
<sequence>MNKIEHDVQLSKRLSYLLRHGAVKEGLQICPEGFVAVNDILDKVGFHRLTVEDVQRVVAENSKNRFTLKKLNDTLLIKANQGHSLSQVNNLNLKLVENPEYEIIHGTYFNCWENIKNKGLSRMNRNHIHFSKGLNFTAGLRRSAQIYITVDFSKAWQDGLKFYESENGVILCPGNFNGILERKYFLKVSSSDGRKLLL</sequence>
<dbReference type="Gene3D" id="3.20.170.30">
    <property type="match status" value="1"/>
</dbReference>
<dbReference type="GO" id="GO:0000215">
    <property type="term" value="F:tRNA 2'-phosphotransferase activity"/>
    <property type="evidence" value="ECO:0007669"/>
    <property type="project" value="UniProtKB-EC"/>
</dbReference>
<comment type="function">
    <text evidence="1">Catalyzes the last step of tRNA splicing, the transfer of the splice junction 2'-phosphate from ligated tRNA to NAD to produce ADP-ribose 1''-2'' cyclic phosphate.</text>
</comment>
<accession>A0A6J0BVI0</accession>
<dbReference type="InterPro" id="IPR042080">
    <property type="entry name" value="RNA_2'-PTrans_N"/>
</dbReference>
<dbReference type="AlphaFoldDB" id="A0A6J0BVI0"/>
<comment type="similarity">
    <text evidence="2">Belongs to the KptA/TPT1 family.</text>
</comment>
<evidence type="ECO:0000313" key="7">
    <source>
        <dbReference type="Proteomes" id="UP000829291"/>
    </source>
</evidence>
<dbReference type="PANTHER" id="PTHR12684">
    <property type="entry name" value="PUTATIVE PHOSPHOTRANSFERASE"/>
    <property type="match status" value="1"/>
</dbReference>
<dbReference type="RefSeq" id="XP_015518364.1">
    <property type="nucleotide sequence ID" value="XM_015662878.1"/>
</dbReference>
<evidence type="ECO:0000256" key="4">
    <source>
        <dbReference type="ARBA" id="ARBA00022679"/>
    </source>
</evidence>
<dbReference type="GO" id="GO:0006388">
    <property type="term" value="P:tRNA splicing, via endonucleolytic cleavage and ligation"/>
    <property type="evidence" value="ECO:0007669"/>
    <property type="project" value="TreeGrafter"/>
</dbReference>
<evidence type="ECO:0000256" key="3">
    <source>
        <dbReference type="ARBA" id="ARBA00012007"/>
    </source>
</evidence>
<keyword evidence="7" id="KW-1185">Reference proteome</keyword>
<keyword evidence="5" id="KW-0520">NAD</keyword>
<proteinExistence type="inferred from homology"/>
<evidence type="ECO:0000313" key="9">
    <source>
        <dbReference type="RefSeq" id="XP_046599522.1"/>
    </source>
</evidence>
<evidence type="ECO:0000256" key="5">
    <source>
        <dbReference type="ARBA" id="ARBA00023027"/>
    </source>
</evidence>
<dbReference type="OrthoDB" id="419694at2759"/>
<dbReference type="KEGG" id="nlo:107223255"/>
<dbReference type="InterPro" id="IPR002745">
    <property type="entry name" value="Ptrans_KptA/Tpt1"/>
</dbReference>
<dbReference type="Gene3D" id="1.10.10.970">
    <property type="entry name" value="RNA 2'-phosphotransferase, Tpt1/KptA family, N-terminal domain"/>
    <property type="match status" value="1"/>
</dbReference>
<protein>
    <recommendedName>
        <fullName evidence="3">2'-phosphotransferase</fullName>
        <ecNumber evidence="3">2.7.1.160</ecNumber>
    </recommendedName>
</protein>
<evidence type="ECO:0000313" key="8">
    <source>
        <dbReference type="RefSeq" id="XP_015518364.1"/>
    </source>
</evidence>
<dbReference type="EC" id="2.7.1.160" evidence="3"/>
<dbReference type="FunCoup" id="A0A6J0BVI0">
    <property type="interactions" value="215"/>
</dbReference>
<dbReference type="InterPro" id="IPR042081">
    <property type="entry name" value="RNA_2'-PTrans_C"/>
</dbReference>
<evidence type="ECO:0000256" key="2">
    <source>
        <dbReference type="ARBA" id="ARBA00009836"/>
    </source>
</evidence>
<evidence type="ECO:0000256" key="1">
    <source>
        <dbReference type="ARBA" id="ARBA00003343"/>
    </source>
</evidence>
<dbReference type="SUPFAM" id="SSF56399">
    <property type="entry name" value="ADP-ribosylation"/>
    <property type="match status" value="1"/>
</dbReference>
<dbReference type="GeneID" id="107223255"/>